<proteinExistence type="predicted"/>
<feature type="transmembrane region" description="Helical" evidence="1">
    <location>
        <begin position="176"/>
        <end position="197"/>
    </location>
</feature>
<gene>
    <name evidence="2" type="ORF">MNBD_ALPHA05-1273</name>
</gene>
<dbReference type="InterPro" id="IPR018692">
    <property type="entry name" value="DUF2189"/>
</dbReference>
<organism evidence="2">
    <name type="scientific">hydrothermal vent metagenome</name>
    <dbReference type="NCBI Taxonomy" id="652676"/>
    <lineage>
        <taxon>unclassified sequences</taxon>
        <taxon>metagenomes</taxon>
        <taxon>ecological metagenomes</taxon>
    </lineage>
</organism>
<reference evidence="2" key="1">
    <citation type="submission" date="2018-06" db="EMBL/GenBank/DDBJ databases">
        <authorList>
            <person name="Zhirakovskaya E."/>
        </authorList>
    </citation>
    <scope>NUCLEOTIDE SEQUENCE</scope>
</reference>
<feature type="transmembrane region" description="Helical" evidence="1">
    <location>
        <begin position="227"/>
        <end position="256"/>
    </location>
</feature>
<evidence type="ECO:0000313" key="2">
    <source>
        <dbReference type="EMBL" id="VAW04977.1"/>
    </source>
</evidence>
<evidence type="ECO:0000256" key="1">
    <source>
        <dbReference type="SAM" id="Phobius"/>
    </source>
</evidence>
<keyword evidence="1" id="KW-0472">Membrane</keyword>
<name>A0A3B0SV63_9ZZZZ</name>
<keyword evidence="1" id="KW-0812">Transmembrane</keyword>
<dbReference type="EMBL" id="UOEH01000456">
    <property type="protein sequence ID" value="VAW04977.1"/>
    <property type="molecule type" value="Genomic_DNA"/>
</dbReference>
<feature type="transmembrane region" description="Helical" evidence="1">
    <location>
        <begin position="77"/>
        <end position="100"/>
    </location>
</feature>
<dbReference type="AlphaFoldDB" id="A0A3B0SV63"/>
<dbReference type="Pfam" id="PF09955">
    <property type="entry name" value="DUF2189"/>
    <property type="match status" value="1"/>
</dbReference>
<sequence length="270" mass="28268">MVTHMDTHQVAANDAAVHSTDDIVVRALNVSDLIDSLKLGLEDFKAKPSHIFVLGLLYPIGVALTAGYALGRDVLPLAFPVAAGLALLGPFAAIVLYEISRRREQGQSFSWGDIGDVFERASNWSIGVIMIALVAVFGVWLVVAQAIFDATLGVGGYIEPMAFIGQVLTTREGWTLIVLGNAVGFIFAAGVLATNVVSFPMLLDRDVGAPAAVATSLRVAAKSPLTIALWGLIIAGSMAAGAAVFLVGLGVVVPVLGHATWHLYRKAVAP</sequence>
<feature type="transmembrane region" description="Helical" evidence="1">
    <location>
        <begin position="51"/>
        <end position="71"/>
    </location>
</feature>
<protein>
    <recommendedName>
        <fullName evidence="3">Cytochrome c oxidase, subunit I</fullName>
    </recommendedName>
</protein>
<evidence type="ECO:0008006" key="3">
    <source>
        <dbReference type="Google" id="ProtNLM"/>
    </source>
</evidence>
<keyword evidence="1" id="KW-1133">Transmembrane helix</keyword>
<feature type="transmembrane region" description="Helical" evidence="1">
    <location>
        <begin position="121"/>
        <end position="144"/>
    </location>
</feature>
<accession>A0A3B0SV63</accession>